<organism evidence="4">
    <name type="scientific">viral metagenome</name>
    <dbReference type="NCBI Taxonomy" id="1070528"/>
    <lineage>
        <taxon>unclassified sequences</taxon>
        <taxon>metagenomes</taxon>
        <taxon>organismal metagenomes</taxon>
    </lineage>
</organism>
<accession>A0A6C0BR52</accession>
<reference evidence="4" key="1">
    <citation type="journal article" date="2020" name="Nature">
        <title>Giant virus diversity and host interactions through global metagenomics.</title>
        <authorList>
            <person name="Schulz F."/>
            <person name="Roux S."/>
            <person name="Paez-Espino D."/>
            <person name="Jungbluth S."/>
            <person name="Walsh D.A."/>
            <person name="Denef V.J."/>
            <person name="McMahon K.D."/>
            <person name="Konstantinidis K.T."/>
            <person name="Eloe-Fadrosh E.A."/>
            <person name="Kyrpides N.C."/>
            <person name="Woyke T."/>
        </authorList>
    </citation>
    <scope>NUCLEOTIDE SEQUENCE</scope>
    <source>
        <strain evidence="4">GVMAG-M-3300018080-19</strain>
    </source>
</reference>
<dbReference type="AlphaFoldDB" id="A0A6C0BR52"/>
<name>A0A6C0BR52_9ZZZZ</name>
<protein>
    <recommendedName>
        <fullName evidence="3">Thioredoxin domain-containing protein</fullName>
    </recommendedName>
</protein>
<keyword evidence="2" id="KW-1133">Transmembrane helix</keyword>
<proteinExistence type="predicted"/>
<dbReference type="Gene3D" id="3.40.30.10">
    <property type="entry name" value="Glutaredoxin"/>
    <property type="match status" value="1"/>
</dbReference>
<feature type="compositionally biased region" description="Low complexity" evidence="1">
    <location>
        <begin position="38"/>
        <end position="60"/>
    </location>
</feature>
<keyword evidence="2" id="KW-0812">Transmembrane</keyword>
<dbReference type="InterPro" id="IPR013766">
    <property type="entry name" value="Thioredoxin_domain"/>
</dbReference>
<dbReference type="Pfam" id="PF00085">
    <property type="entry name" value="Thioredoxin"/>
    <property type="match status" value="1"/>
</dbReference>
<evidence type="ECO:0000259" key="3">
    <source>
        <dbReference type="Pfam" id="PF00085"/>
    </source>
</evidence>
<sequence length="165" mass="17923">MPPRTIWIIVGIVLGTGGLIVLALWAAGVFSNTDDTNKGTANKGTTTNTGTTTNKGTTNTGNTSPAYTQILNDNTFNSAIAAYPKSFVMMYSEDCARSMRAYPEYMAAAEQSQIPYFLLPYTGEPARTLDTYNVIDFPAFYLFDNGQATKYTGSHTTNAFLSFTD</sequence>
<evidence type="ECO:0000256" key="1">
    <source>
        <dbReference type="SAM" id="MobiDB-lite"/>
    </source>
</evidence>
<dbReference type="EMBL" id="MN739210">
    <property type="protein sequence ID" value="QHS93868.1"/>
    <property type="molecule type" value="Genomic_DNA"/>
</dbReference>
<evidence type="ECO:0000313" key="4">
    <source>
        <dbReference type="EMBL" id="QHS93868.1"/>
    </source>
</evidence>
<feature type="transmembrane region" description="Helical" evidence="2">
    <location>
        <begin position="6"/>
        <end position="30"/>
    </location>
</feature>
<keyword evidence="2" id="KW-0472">Membrane</keyword>
<dbReference type="InterPro" id="IPR036249">
    <property type="entry name" value="Thioredoxin-like_sf"/>
</dbReference>
<feature type="domain" description="Thioredoxin" evidence="3">
    <location>
        <begin position="69"/>
        <end position="163"/>
    </location>
</feature>
<dbReference type="SUPFAM" id="SSF52833">
    <property type="entry name" value="Thioredoxin-like"/>
    <property type="match status" value="1"/>
</dbReference>
<feature type="region of interest" description="Disordered" evidence="1">
    <location>
        <begin position="36"/>
        <end position="60"/>
    </location>
</feature>
<evidence type="ECO:0000256" key="2">
    <source>
        <dbReference type="SAM" id="Phobius"/>
    </source>
</evidence>